<name>A0A7Y8AP71_PSETO</name>
<dbReference type="NCBIfam" id="TIGR03349">
    <property type="entry name" value="IV_VI_DotU"/>
    <property type="match status" value="1"/>
</dbReference>
<comment type="caution">
    <text evidence="3">The sequence shown here is derived from an EMBL/GenBank/DDBJ whole genome shotgun (WGS) entry which is preliminary data.</text>
</comment>
<dbReference type="InterPro" id="IPR038522">
    <property type="entry name" value="T4/T6SS_DotU_sf"/>
</dbReference>
<sequence length="283" mass="31566">MDSEYPQDEKTILLDSEGRGPLQVPITDFPSAPRFEQLEGRMVYAARAQDVHRFKTSTNSLVVAAWPLLLQVVELKSSSGRDSIAAVNDRLSSAVNQFEACALQSGVEGSEVISARYVLCSVIDEAVVTTEWGNHSDWSRMSLLSRFHNETFGGEKVFQLLERLCRDPIRHLAMLELIYLCLAIGFEGKYRVLERGACELEAVRDALHRQIRQVRGDPPNDPAPPLTGRRKRFRVISARWIAAFALACGVSLYIGFAWKLGELRGHALQPFLSSAPEPIQTPS</sequence>
<gene>
    <name evidence="3" type="ORF">HX787_13985</name>
</gene>
<keyword evidence="1" id="KW-0812">Transmembrane</keyword>
<reference evidence="3 4" key="1">
    <citation type="submission" date="2020-04" db="EMBL/GenBank/DDBJ databases">
        <title>Molecular characterization of pseudomonads from Agaricus bisporus reveal novel blotch 2 pathogens in Western Europe.</title>
        <authorList>
            <person name="Taparia T."/>
            <person name="Krijger M."/>
            <person name="Haynes E."/>
            <person name="Elpinstone J.G."/>
            <person name="Noble R."/>
            <person name="Van Der Wolf J."/>
        </authorList>
    </citation>
    <scope>NUCLEOTIDE SEQUENCE [LARGE SCALE GENOMIC DNA]</scope>
    <source>
        <strain evidence="3 4">IPO3746</strain>
    </source>
</reference>
<evidence type="ECO:0000313" key="4">
    <source>
        <dbReference type="Proteomes" id="UP000549134"/>
    </source>
</evidence>
<dbReference type="RefSeq" id="WP_080520303.1">
    <property type="nucleotide sequence ID" value="NZ_CP020369.1"/>
</dbReference>
<keyword evidence="1" id="KW-1133">Transmembrane helix</keyword>
<dbReference type="Gene3D" id="1.25.40.590">
    <property type="entry name" value="Type IV / VI secretion system, DotU"/>
    <property type="match status" value="1"/>
</dbReference>
<dbReference type="InterPro" id="IPR017732">
    <property type="entry name" value="T4/T6SS_DotU"/>
</dbReference>
<evidence type="ECO:0000313" key="3">
    <source>
        <dbReference type="EMBL" id="NWD36961.1"/>
    </source>
</evidence>
<dbReference type="PANTHER" id="PTHR38033">
    <property type="entry name" value="MEMBRANE PROTEIN-RELATED"/>
    <property type="match status" value="1"/>
</dbReference>
<organism evidence="3 4">
    <name type="scientific">Pseudomonas tolaasii</name>
    <dbReference type="NCBI Taxonomy" id="29442"/>
    <lineage>
        <taxon>Bacteria</taxon>
        <taxon>Pseudomonadati</taxon>
        <taxon>Pseudomonadota</taxon>
        <taxon>Gammaproteobacteria</taxon>
        <taxon>Pseudomonadales</taxon>
        <taxon>Pseudomonadaceae</taxon>
        <taxon>Pseudomonas</taxon>
    </lineage>
</organism>
<dbReference type="GeneID" id="55848077"/>
<protein>
    <submittedName>
        <fullName evidence="3">DotU family type IV/VI secretion system protein</fullName>
    </submittedName>
</protein>
<evidence type="ECO:0000256" key="1">
    <source>
        <dbReference type="SAM" id="Phobius"/>
    </source>
</evidence>
<dbReference type="EMBL" id="JACAQK010000010">
    <property type="protein sequence ID" value="NWD36961.1"/>
    <property type="molecule type" value="Genomic_DNA"/>
</dbReference>
<evidence type="ECO:0000259" key="2">
    <source>
        <dbReference type="Pfam" id="PF09850"/>
    </source>
</evidence>
<feature type="domain" description="Type IV / VI secretion system DotU" evidence="2">
    <location>
        <begin position="61"/>
        <end position="258"/>
    </location>
</feature>
<proteinExistence type="predicted"/>
<dbReference type="AlphaFoldDB" id="A0A7Y8AP71"/>
<dbReference type="Proteomes" id="UP000549134">
    <property type="component" value="Unassembled WGS sequence"/>
</dbReference>
<accession>A0A7Y8AP71</accession>
<dbReference type="Pfam" id="PF09850">
    <property type="entry name" value="DotU"/>
    <property type="match status" value="1"/>
</dbReference>
<keyword evidence="1" id="KW-0472">Membrane</keyword>
<feature type="transmembrane region" description="Helical" evidence="1">
    <location>
        <begin position="238"/>
        <end position="258"/>
    </location>
</feature>
<dbReference type="PANTHER" id="PTHR38033:SF1">
    <property type="entry name" value="DOTU FAMILY TYPE IV_VI SECRETION SYSTEM PROTEIN"/>
    <property type="match status" value="1"/>
</dbReference>
<dbReference type="NCBIfam" id="NF038228">
    <property type="entry name" value="IcmH_DotU_IVB"/>
    <property type="match status" value="1"/>
</dbReference>